<dbReference type="InterPro" id="IPR011701">
    <property type="entry name" value="MFS"/>
</dbReference>
<dbReference type="PANTHER" id="PTHR23512">
    <property type="entry name" value="MAJOR FACILITATOR SUPERFAMILY DOMAIN-CONTAINING PROTEIN 1"/>
    <property type="match status" value="1"/>
</dbReference>
<feature type="transmembrane region" description="Helical" evidence="25">
    <location>
        <begin position="809"/>
        <end position="827"/>
    </location>
</feature>
<comment type="catalytic activity">
    <reaction evidence="17">
        <text>L-arginyl-glycine(out) = L-arginyl-glycine(in)</text>
        <dbReference type="Rhea" id="RHEA:79391"/>
        <dbReference type="ChEBI" id="CHEBI:229955"/>
    </reaction>
</comment>
<evidence type="ECO:0000256" key="10">
    <source>
        <dbReference type="ARBA" id="ARBA00044881"/>
    </source>
</evidence>
<feature type="transmembrane region" description="Helical" evidence="25">
    <location>
        <begin position="721"/>
        <end position="743"/>
    </location>
</feature>
<feature type="transmembrane region" description="Helical" evidence="25">
    <location>
        <begin position="772"/>
        <end position="797"/>
    </location>
</feature>
<dbReference type="Gene3D" id="3.40.630.30">
    <property type="match status" value="1"/>
</dbReference>
<keyword evidence="3" id="KW-0813">Transport</keyword>
<comment type="catalytic activity">
    <reaction evidence="10">
        <text>L-alpha-aminoacyl-L-arginine(out) = L-alpha-aminoacyl-L-arginine(in)</text>
        <dbReference type="Rhea" id="RHEA:79367"/>
        <dbReference type="ChEBI" id="CHEBI:229968"/>
    </reaction>
</comment>
<evidence type="ECO:0000256" key="7">
    <source>
        <dbReference type="ARBA" id="ARBA00023228"/>
    </source>
</evidence>
<feature type="transmembrane region" description="Helical" evidence="25">
    <location>
        <begin position="411"/>
        <end position="430"/>
    </location>
</feature>
<evidence type="ECO:0000256" key="25">
    <source>
        <dbReference type="SAM" id="Phobius"/>
    </source>
</evidence>
<dbReference type="Pfam" id="PF22998">
    <property type="entry name" value="GNAT_LYC1-like"/>
    <property type="match status" value="1"/>
</dbReference>
<dbReference type="AlphaFoldDB" id="A0A1Y2CAC3"/>
<dbReference type="SUPFAM" id="SSF55729">
    <property type="entry name" value="Acyl-CoA N-acyltransferases (Nat)"/>
    <property type="match status" value="1"/>
</dbReference>
<accession>A0A1Y2CAC3</accession>
<evidence type="ECO:0000256" key="2">
    <source>
        <dbReference type="ARBA" id="ARBA00008335"/>
    </source>
</evidence>
<keyword evidence="5 25" id="KW-1133">Transmembrane helix</keyword>
<evidence type="ECO:0000259" key="26">
    <source>
        <dbReference type="PROSITE" id="PS51186"/>
    </source>
</evidence>
<evidence type="ECO:0000256" key="12">
    <source>
        <dbReference type="ARBA" id="ARBA00044891"/>
    </source>
</evidence>
<evidence type="ECO:0000256" key="19">
    <source>
        <dbReference type="ARBA" id="ARBA00044919"/>
    </source>
</evidence>
<comment type="catalytic activity">
    <reaction evidence="18">
        <text>L-histidyl-L-alpha-amino acid(out) = L-histidyl-L-alpha-amino acid(in)</text>
        <dbReference type="Rhea" id="RHEA:79379"/>
        <dbReference type="ChEBI" id="CHEBI:229964"/>
    </reaction>
</comment>
<evidence type="ECO:0000256" key="18">
    <source>
        <dbReference type="ARBA" id="ARBA00044912"/>
    </source>
</evidence>
<comment type="catalytic activity">
    <reaction evidence="11">
        <text>L-alpha-aminoacyl-L-histidine(out) = L-alpha-aminoacyl-L-histidine(in)</text>
        <dbReference type="Rhea" id="RHEA:79375"/>
        <dbReference type="ChEBI" id="CHEBI:229967"/>
    </reaction>
</comment>
<dbReference type="GO" id="GO:0022857">
    <property type="term" value="F:transmembrane transporter activity"/>
    <property type="evidence" value="ECO:0007669"/>
    <property type="project" value="InterPro"/>
</dbReference>
<evidence type="ECO:0000313" key="27">
    <source>
        <dbReference type="EMBL" id="ORY43982.1"/>
    </source>
</evidence>
<name>A0A1Y2CAC3_9FUNG</name>
<feature type="transmembrane region" description="Helical" evidence="25">
    <location>
        <begin position="436"/>
        <end position="462"/>
    </location>
</feature>
<dbReference type="SUPFAM" id="SSF103473">
    <property type="entry name" value="MFS general substrate transporter"/>
    <property type="match status" value="1"/>
</dbReference>
<dbReference type="OrthoDB" id="424834at2759"/>
<dbReference type="InterPro" id="IPR016181">
    <property type="entry name" value="Acyl_CoA_acyltransferase"/>
</dbReference>
<feature type="transmembrane region" description="Helical" evidence="25">
    <location>
        <begin position="693"/>
        <end position="715"/>
    </location>
</feature>
<gene>
    <name evidence="27" type="ORF">BCR33DRAFT_785241</name>
</gene>
<comment type="catalytic activity">
    <reaction evidence="12">
        <text>L-lysyl-L-alpha-amino acid(out) = L-lysyl-L-alpha-amino acid(in)</text>
        <dbReference type="Rhea" id="RHEA:79387"/>
        <dbReference type="ChEBI" id="CHEBI:229965"/>
    </reaction>
</comment>
<dbReference type="Pfam" id="PF07690">
    <property type="entry name" value="MFS_1"/>
    <property type="match status" value="1"/>
</dbReference>
<comment type="function">
    <text evidence="23">Lysosomal dipeptide uniporter that selectively exports lysine, arginine or histidine-containing dipeptides with a net positive charge from the lysosome lumen into the cytosol. Could play a role in a specific type of protein O-glycosylation indirectly regulating macrophages migration and tissue invasion. Also essential for liver homeostasis.</text>
</comment>
<dbReference type="EMBL" id="MCGO01000023">
    <property type="protein sequence ID" value="ORY43982.1"/>
    <property type="molecule type" value="Genomic_DNA"/>
</dbReference>
<comment type="catalytic activity">
    <reaction evidence="9">
        <text>L-histidyl-glycine(out) = L-histidyl-glycine(in)</text>
        <dbReference type="Rhea" id="RHEA:79395"/>
        <dbReference type="ChEBI" id="CHEBI:229957"/>
    </reaction>
</comment>
<evidence type="ECO:0000256" key="6">
    <source>
        <dbReference type="ARBA" id="ARBA00023136"/>
    </source>
</evidence>
<evidence type="ECO:0000256" key="20">
    <source>
        <dbReference type="ARBA" id="ARBA00044924"/>
    </source>
</evidence>
<evidence type="ECO:0000256" key="16">
    <source>
        <dbReference type="ARBA" id="ARBA00044900"/>
    </source>
</evidence>
<dbReference type="STRING" id="329046.A0A1Y2CAC3"/>
<evidence type="ECO:0000256" key="9">
    <source>
        <dbReference type="ARBA" id="ARBA00044878"/>
    </source>
</evidence>
<protein>
    <recommendedName>
        <fullName evidence="21">Lysosomal dipeptide transporter MFSD1</fullName>
    </recommendedName>
    <alternativeName>
        <fullName evidence="22">Major facilitator superfamily domain-containing protein 1</fullName>
    </alternativeName>
</protein>
<evidence type="ECO:0000256" key="3">
    <source>
        <dbReference type="ARBA" id="ARBA00022448"/>
    </source>
</evidence>
<evidence type="ECO:0000256" key="13">
    <source>
        <dbReference type="ARBA" id="ARBA00044893"/>
    </source>
</evidence>
<feature type="transmembrane region" description="Helical" evidence="25">
    <location>
        <begin position="377"/>
        <end position="399"/>
    </location>
</feature>
<dbReference type="Pfam" id="PF00583">
    <property type="entry name" value="Acetyltransf_1"/>
    <property type="match status" value="1"/>
</dbReference>
<feature type="transmembrane region" description="Helical" evidence="25">
    <location>
        <begin position="662"/>
        <end position="686"/>
    </location>
</feature>
<evidence type="ECO:0000256" key="24">
    <source>
        <dbReference type="ARBA" id="ARBA00046376"/>
    </source>
</evidence>
<dbReference type="InterPro" id="IPR036259">
    <property type="entry name" value="MFS_trans_sf"/>
</dbReference>
<feature type="transmembrane region" description="Helical" evidence="25">
    <location>
        <begin position="340"/>
        <end position="357"/>
    </location>
</feature>
<keyword evidence="28" id="KW-1185">Reference proteome</keyword>
<dbReference type="PANTHER" id="PTHR23512:SF3">
    <property type="entry name" value="MAJOR FACILITATOR SUPERFAMILY DOMAIN-CONTAINING PROTEIN 1"/>
    <property type="match status" value="1"/>
</dbReference>
<organism evidence="27 28">
    <name type="scientific">Rhizoclosmatium globosum</name>
    <dbReference type="NCBI Taxonomy" id="329046"/>
    <lineage>
        <taxon>Eukaryota</taxon>
        <taxon>Fungi</taxon>
        <taxon>Fungi incertae sedis</taxon>
        <taxon>Chytridiomycota</taxon>
        <taxon>Chytridiomycota incertae sedis</taxon>
        <taxon>Chytridiomycetes</taxon>
        <taxon>Chytridiales</taxon>
        <taxon>Chytriomycetaceae</taxon>
        <taxon>Rhizoclosmatium</taxon>
    </lineage>
</organism>
<feature type="transmembrane region" description="Helical" evidence="25">
    <location>
        <begin position="502"/>
        <end position="525"/>
    </location>
</feature>
<comment type="similarity">
    <text evidence="2">Belongs to the major facilitator superfamily.</text>
</comment>
<evidence type="ECO:0000256" key="1">
    <source>
        <dbReference type="ARBA" id="ARBA00004155"/>
    </source>
</evidence>
<reference evidence="27 28" key="1">
    <citation type="submission" date="2016-07" db="EMBL/GenBank/DDBJ databases">
        <title>Pervasive Adenine N6-methylation of Active Genes in Fungi.</title>
        <authorList>
            <consortium name="DOE Joint Genome Institute"/>
            <person name="Mondo S.J."/>
            <person name="Dannebaum R.O."/>
            <person name="Kuo R.C."/>
            <person name="Labutti K."/>
            <person name="Haridas S."/>
            <person name="Kuo A."/>
            <person name="Salamov A."/>
            <person name="Ahrendt S.R."/>
            <person name="Lipzen A."/>
            <person name="Sullivan W."/>
            <person name="Andreopoulos W.B."/>
            <person name="Clum A."/>
            <person name="Lindquist E."/>
            <person name="Daum C."/>
            <person name="Ramamoorthy G.K."/>
            <person name="Gryganskyi A."/>
            <person name="Culley D."/>
            <person name="Magnuson J.K."/>
            <person name="James T.Y."/>
            <person name="O'Malley M.A."/>
            <person name="Stajich J.E."/>
            <person name="Spatafora J.W."/>
            <person name="Visel A."/>
            <person name="Grigoriev I.V."/>
        </authorList>
    </citation>
    <scope>NUCLEOTIDE SEQUENCE [LARGE SCALE GENOMIC DNA]</scope>
    <source>
        <strain evidence="27 28">JEL800</strain>
    </source>
</reference>
<comment type="catalytic activity">
    <reaction evidence="16">
        <text>L-lysyl-L-lysine(out) = L-lysyl-L-lysine(in)</text>
        <dbReference type="Rhea" id="RHEA:79403"/>
        <dbReference type="ChEBI" id="CHEBI:229956"/>
    </reaction>
</comment>
<evidence type="ECO:0000256" key="11">
    <source>
        <dbReference type="ARBA" id="ARBA00044884"/>
    </source>
</evidence>
<comment type="catalytic activity">
    <reaction evidence="8">
        <text>L-lysyl-L-alanine(out) = L-lysyl-L-alanine(in)</text>
        <dbReference type="Rhea" id="RHEA:79399"/>
        <dbReference type="ChEBI" id="CHEBI:229954"/>
    </reaction>
</comment>
<keyword evidence="7" id="KW-0458">Lysosome</keyword>
<dbReference type="Gene3D" id="1.20.1250.20">
    <property type="entry name" value="MFS general substrate transporter like domains"/>
    <property type="match status" value="2"/>
</dbReference>
<evidence type="ECO:0000256" key="17">
    <source>
        <dbReference type="ARBA" id="ARBA00044903"/>
    </source>
</evidence>
<evidence type="ECO:0000256" key="5">
    <source>
        <dbReference type="ARBA" id="ARBA00022989"/>
    </source>
</evidence>
<keyword evidence="6 25" id="KW-0472">Membrane</keyword>
<comment type="caution">
    <text evidence="27">The sequence shown here is derived from an EMBL/GenBank/DDBJ whole genome shotgun (WGS) entry which is preliminary data.</text>
</comment>
<comment type="subunit">
    <text evidence="24">Homodimer. Interacts with lysosomal protein GLMP (via lumenal domain); the interaction starts while both proteins are still in the endoplasmic reticulum and is required for stabilization of MFSD1 in lysosomes but has no direct effect on its targeting to lysosomes or transporter activity.</text>
</comment>
<sequence>MSADPILTTTFANTFSTWGTGYENTANEWIARKLQYNSANEITVWVLESPSNLLLAHAETQTDKGWTKNSVDPIKVASIGSVFVPEELRGTGHGKKLVQALVSELKKEGYKAVVLMAGGADSTYYSRFGFKQSPYTLMALEVVPRGASTSSTLKAHSMTLSDLERICQTDSLSLKSLVDAGTSPSTFALIPSLERLLKVRNTYLTFGNAPVPEHEQSKAFGVFLNESNFITFAHFYRNKRLCLTRFTATTNENAVALLDAAKQEAEACGFEWIYLWLGDSETNGLLGQASRESGFVVREWFDEPMYQLLDDDFAGQEPEWIGNQRYVTTTMWLLMEGRHGLLLFLSCLLLFGNYYAFDNPAALNRQLMIHMGRDYDSWQYELGLIYIIYSFPNMFLPYFGGLLVDKLGMQVFIVYSTFGFLGQVLFSVGIHYKNIWVMLVGRFLFGVGGESLVVVQGCLMAASFEGEELAFALGLNLCVSRLGSVVNAVLSPVLDKQWGVEAAVAGGTAACLISFLSSLILYAILPESAKRRVIVSANTDGLEASSPETLFPVEVQRNTWDPEDSDLITTNSDVSCRNGSLQRRHFRSSSEAISIVPNETTPLLFVPSEPPLVYGFCNAFSQFPLPFWILCLMYVVFYGTAWCFNNTASDFLQSKWYANDTITAGLVMSIPDSTSSVLVVLCGYFLDSTRSGTTLLILSFTAITLVHILLGFTNLNPVPSLIVLGLAYSINPVVIWPSVAVVIQRQERSSRVASSPDTVVNEDVEGESILGAAYGVCTSALNVALTIIPLVAAWIRVESGGGWLGVECFYGGLAGIGLAGAIGLWWMDGLKDRRVDEEVEF</sequence>
<evidence type="ECO:0000256" key="8">
    <source>
        <dbReference type="ARBA" id="ARBA00044876"/>
    </source>
</evidence>
<comment type="catalytic activity">
    <reaction evidence="13">
        <text>L-alpha-aminoacyl-L-lysine(out) = L-alpha-aminoacyl-L-lysine(in)</text>
        <dbReference type="Rhea" id="RHEA:79383"/>
        <dbReference type="ChEBI" id="CHEBI:229966"/>
    </reaction>
</comment>
<evidence type="ECO:0000256" key="22">
    <source>
        <dbReference type="ARBA" id="ARBA00045018"/>
    </source>
</evidence>
<dbReference type="Proteomes" id="UP000193642">
    <property type="component" value="Unassembled WGS sequence"/>
</dbReference>
<comment type="catalytic activity">
    <reaction evidence="15">
        <text>L-arginyl-L-alpha-amino acid(out) = L-arginyl-L-alpha-amino acid(in)</text>
        <dbReference type="Rhea" id="RHEA:79371"/>
        <dbReference type="ChEBI" id="CHEBI:84315"/>
    </reaction>
</comment>
<dbReference type="InterPro" id="IPR000182">
    <property type="entry name" value="GNAT_dom"/>
</dbReference>
<dbReference type="PROSITE" id="PS51186">
    <property type="entry name" value="GNAT"/>
    <property type="match status" value="1"/>
</dbReference>
<evidence type="ECO:0000256" key="23">
    <source>
        <dbReference type="ARBA" id="ARBA00045709"/>
    </source>
</evidence>
<dbReference type="CDD" id="cd04301">
    <property type="entry name" value="NAT_SF"/>
    <property type="match status" value="1"/>
</dbReference>
<evidence type="ECO:0000256" key="15">
    <source>
        <dbReference type="ARBA" id="ARBA00044899"/>
    </source>
</evidence>
<feature type="transmembrane region" description="Helical" evidence="25">
    <location>
        <begin position="625"/>
        <end position="642"/>
    </location>
</feature>
<dbReference type="InterPro" id="IPR055100">
    <property type="entry name" value="GNAT_LYC1-like"/>
</dbReference>
<comment type="subcellular location">
    <subcellularLocation>
        <location evidence="1">Lysosome membrane</location>
        <topology evidence="1">Multi-pass membrane protein</topology>
    </subcellularLocation>
</comment>
<comment type="catalytic activity">
    <reaction evidence="14">
        <text>L-aspartyl-L-lysine(out) = L-aspartyl-L-lysine(in)</text>
        <dbReference type="Rhea" id="RHEA:79411"/>
        <dbReference type="ChEBI" id="CHEBI:229953"/>
    </reaction>
</comment>
<dbReference type="InterPro" id="IPR052187">
    <property type="entry name" value="MFSD1"/>
</dbReference>
<keyword evidence="4 25" id="KW-0812">Transmembrane</keyword>
<evidence type="ECO:0000256" key="14">
    <source>
        <dbReference type="ARBA" id="ARBA00044898"/>
    </source>
</evidence>
<feature type="domain" description="N-acetyltransferase" evidence="26">
    <location>
        <begin position="13"/>
        <end position="159"/>
    </location>
</feature>
<evidence type="ECO:0000256" key="21">
    <source>
        <dbReference type="ARBA" id="ARBA00044985"/>
    </source>
</evidence>
<comment type="catalytic activity">
    <reaction evidence="20">
        <text>L-lysyl-glycine(out) = L-lysyl-glycine(in)</text>
        <dbReference type="Rhea" id="RHEA:79407"/>
        <dbReference type="ChEBI" id="CHEBI:191202"/>
    </reaction>
</comment>
<proteinExistence type="inferred from homology"/>
<comment type="catalytic activity">
    <reaction evidence="19">
        <text>L-alanyl-L-lysine(out) = L-alanyl-L-lysine(in)</text>
        <dbReference type="Rhea" id="RHEA:79415"/>
        <dbReference type="ChEBI" id="CHEBI:192470"/>
    </reaction>
</comment>
<dbReference type="GO" id="GO:0016747">
    <property type="term" value="F:acyltransferase activity, transferring groups other than amino-acyl groups"/>
    <property type="evidence" value="ECO:0007669"/>
    <property type="project" value="InterPro"/>
</dbReference>
<evidence type="ECO:0000256" key="4">
    <source>
        <dbReference type="ARBA" id="ARBA00022692"/>
    </source>
</evidence>
<evidence type="ECO:0000313" key="28">
    <source>
        <dbReference type="Proteomes" id="UP000193642"/>
    </source>
</evidence>